<feature type="domain" description="Nudix hydrolase" evidence="7">
    <location>
        <begin position="2"/>
        <end position="135"/>
    </location>
</feature>
<dbReference type="PROSITE" id="PS51462">
    <property type="entry name" value="NUDIX"/>
    <property type="match status" value="1"/>
</dbReference>
<dbReference type="Proteomes" id="UP001500339">
    <property type="component" value="Unassembled WGS sequence"/>
</dbReference>
<evidence type="ECO:0000256" key="3">
    <source>
        <dbReference type="ARBA" id="ARBA00022723"/>
    </source>
</evidence>
<dbReference type="InterPro" id="IPR000086">
    <property type="entry name" value="NUDIX_hydrolase_dom"/>
</dbReference>
<evidence type="ECO:0000313" key="9">
    <source>
        <dbReference type="Proteomes" id="UP001500339"/>
    </source>
</evidence>
<comment type="cofactor">
    <cofactor evidence="2">
        <name>Mg(2+)</name>
        <dbReference type="ChEBI" id="CHEBI:18420"/>
    </cofactor>
</comment>
<dbReference type="InterPro" id="IPR020084">
    <property type="entry name" value="NUDIX_hydrolase_CS"/>
</dbReference>
<dbReference type="PANTHER" id="PTHR12992:SF11">
    <property type="entry name" value="MITOCHONDRIAL COENZYME A DIPHOSPHATASE NUDT8"/>
    <property type="match status" value="1"/>
</dbReference>
<dbReference type="Pfam" id="PF00293">
    <property type="entry name" value="NUDIX"/>
    <property type="match status" value="1"/>
</dbReference>
<sequence length="184" mass="21481">MGNHEKSSVVIFLTNNKENPSIVFQVRALSLKHQPGDISLPGGRIEKGESEREAAIREAIEELNITKKDFQLIGEMDYLVTPYNRVIYPFVAIINEIDIYPNEDEVDHIFMVPLKYFMENEPEAYRIKMLPQFPEDFPYHLISNGKNYKFSSSSIEQYFYQFNGYVIWGITAQIIKTFVDLIRE</sequence>
<comment type="caution">
    <text evidence="8">The sequence shown here is derived from an EMBL/GenBank/DDBJ whole genome shotgun (WGS) entry which is preliminary data.</text>
</comment>
<keyword evidence="5" id="KW-0460">Magnesium</keyword>
<organism evidence="8 9">
    <name type="scientific">Clostridium malenominatum</name>
    <dbReference type="NCBI Taxonomy" id="1539"/>
    <lineage>
        <taxon>Bacteria</taxon>
        <taxon>Bacillati</taxon>
        <taxon>Bacillota</taxon>
        <taxon>Clostridia</taxon>
        <taxon>Eubacteriales</taxon>
        <taxon>Clostridiaceae</taxon>
        <taxon>Clostridium</taxon>
    </lineage>
</organism>
<dbReference type="InterPro" id="IPR045121">
    <property type="entry name" value="CoAse"/>
</dbReference>
<evidence type="ECO:0000256" key="1">
    <source>
        <dbReference type="ARBA" id="ARBA00001936"/>
    </source>
</evidence>
<evidence type="ECO:0000256" key="5">
    <source>
        <dbReference type="ARBA" id="ARBA00022842"/>
    </source>
</evidence>
<dbReference type="CDD" id="cd03426">
    <property type="entry name" value="NUDIX_CoAse_Nudt7"/>
    <property type="match status" value="1"/>
</dbReference>
<dbReference type="SUPFAM" id="SSF55811">
    <property type="entry name" value="Nudix"/>
    <property type="match status" value="1"/>
</dbReference>
<accession>A0ABP3U470</accession>
<evidence type="ECO:0000256" key="2">
    <source>
        <dbReference type="ARBA" id="ARBA00001946"/>
    </source>
</evidence>
<keyword evidence="3" id="KW-0479">Metal-binding</keyword>
<keyword evidence="9" id="KW-1185">Reference proteome</keyword>
<keyword evidence="4" id="KW-0378">Hydrolase</keyword>
<dbReference type="PANTHER" id="PTHR12992">
    <property type="entry name" value="NUDIX HYDROLASE"/>
    <property type="match status" value="1"/>
</dbReference>
<dbReference type="EMBL" id="BAAACF010000001">
    <property type="protein sequence ID" value="GAA0721769.1"/>
    <property type="molecule type" value="Genomic_DNA"/>
</dbReference>
<keyword evidence="6" id="KW-0464">Manganese</keyword>
<gene>
    <name evidence="8" type="ORF">GCM10008905_12550</name>
</gene>
<evidence type="ECO:0000256" key="4">
    <source>
        <dbReference type="ARBA" id="ARBA00022801"/>
    </source>
</evidence>
<evidence type="ECO:0000256" key="6">
    <source>
        <dbReference type="ARBA" id="ARBA00023211"/>
    </source>
</evidence>
<name>A0ABP3U470_9CLOT</name>
<dbReference type="InterPro" id="IPR015797">
    <property type="entry name" value="NUDIX_hydrolase-like_dom_sf"/>
</dbReference>
<comment type="cofactor">
    <cofactor evidence="1">
        <name>Mn(2+)</name>
        <dbReference type="ChEBI" id="CHEBI:29035"/>
    </cofactor>
</comment>
<dbReference type="PROSITE" id="PS00893">
    <property type="entry name" value="NUDIX_BOX"/>
    <property type="match status" value="1"/>
</dbReference>
<reference evidence="9" key="1">
    <citation type="journal article" date="2019" name="Int. J. Syst. Evol. Microbiol.">
        <title>The Global Catalogue of Microorganisms (GCM) 10K type strain sequencing project: providing services to taxonomists for standard genome sequencing and annotation.</title>
        <authorList>
            <consortium name="The Broad Institute Genomics Platform"/>
            <consortium name="The Broad Institute Genome Sequencing Center for Infectious Disease"/>
            <person name="Wu L."/>
            <person name="Ma J."/>
        </authorList>
    </citation>
    <scope>NUCLEOTIDE SEQUENCE [LARGE SCALE GENOMIC DNA]</scope>
    <source>
        <strain evidence="9">JCM 1405</strain>
    </source>
</reference>
<dbReference type="Gene3D" id="3.90.79.10">
    <property type="entry name" value="Nucleoside Triphosphate Pyrophosphohydrolase"/>
    <property type="match status" value="1"/>
</dbReference>
<evidence type="ECO:0000313" key="8">
    <source>
        <dbReference type="EMBL" id="GAA0721769.1"/>
    </source>
</evidence>
<evidence type="ECO:0000259" key="7">
    <source>
        <dbReference type="PROSITE" id="PS51462"/>
    </source>
</evidence>
<proteinExistence type="predicted"/>
<protein>
    <submittedName>
        <fullName evidence="8">CoA pyrophosphatase</fullName>
    </submittedName>
</protein>